<reference evidence="2" key="1">
    <citation type="submission" date="2021-05" db="EMBL/GenBank/DDBJ databases">
        <title>Direct Submission.</title>
        <authorList>
            <person name="Li K."/>
            <person name="Gao J."/>
        </authorList>
    </citation>
    <scope>NUCLEOTIDE SEQUENCE [LARGE SCALE GENOMIC DNA]</scope>
    <source>
        <strain evidence="2">HDS12</strain>
    </source>
</reference>
<organism evidence="1 2">
    <name type="scientific">Nocardiopsis akebiae</name>
    <dbReference type="NCBI Taxonomy" id="2831968"/>
    <lineage>
        <taxon>Bacteria</taxon>
        <taxon>Bacillati</taxon>
        <taxon>Actinomycetota</taxon>
        <taxon>Actinomycetes</taxon>
        <taxon>Streptosporangiales</taxon>
        <taxon>Nocardiopsidaceae</taxon>
        <taxon>Nocardiopsis</taxon>
    </lineage>
</organism>
<dbReference type="SUPFAM" id="SSF69118">
    <property type="entry name" value="AhpD-like"/>
    <property type="match status" value="1"/>
</dbReference>
<proteinExistence type="predicted"/>
<dbReference type="RefSeq" id="WP_212644196.1">
    <property type="nucleotide sequence ID" value="NZ_CP074132.1"/>
</dbReference>
<dbReference type="InterPro" id="IPR029032">
    <property type="entry name" value="AhpD-like"/>
</dbReference>
<dbReference type="Gene3D" id="1.20.1290.10">
    <property type="entry name" value="AhpD-like"/>
    <property type="match status" value="1"/>
</dbReference>
<dbReference type="Proteomes" id="UP000678016">
    <property type="component" value="Chromosome"/>
</dbReference>
<evidence type="ECO:0000313" key="1">
    <source>
        <dbReference type="EMBL" id="QUX31517.1"/>
    </source>
</evidence>
<evidence type="ECO:0000313" key="2">
    <source>
        <dbReference type="Proteomes" id="UP000678016"/>
    </source>
</evidence>
<gene>
    <name evidence="1" type="ORF">KGD83_14145</name>
</gene>
<dbReference type="EMBL" id="CP074132">
    <property type="protein sequence ID" value="QUX31517.1"/>
    <property type="molecule type" value="Genomic_DNA"/>
</dbReference>
<protein>
    <submittedName>
        <fullName evidence="1">Uncharacterized protein</fullName>
    </submittedName>
</protein>
<sequence>MKPGAPPCARGWEPDEIGGVILQTAVYCGLPAANRPFGTAQEVFARQDG</sequence>
<accession>A0ABX8CAS5</accession>
<keyword evidence="2" id="KW-1185">Reference proteome</keyword>
<name>A0ABX8CAS5_9ACTN</name>